<protein>
    <submittedName>
        <fullName evidence="8">Acetolactate synthase</fullName>
        <ecNumber evidence="8">2.2.1.6</ecNumber>
    </submittedName>
</protein>
<dbReference type="GO" id="GO:0009097">
    <property type="term" value="P:isoleucine biosynthetic process"/>
    <property type="evidence" value="ECO:0007669"/>
    <property type="project" value="TreeGrafter"/>
</dbReference>
<dbReference type="OrthoDB" id="4494979at2"/>
<dbReference type="Pfam" id="PF00205">
    <property type="entry name" value="TPP_enzyme_M"/>
    <property type="match status" value="1"/>
</dbReference>
<evidence type="ECO:0000256" key="2">
    <source>
        <dbReference type="ARBA" id="ARBA00023052"/>
    </source>
</evidence>
<accession>A0A0B9AJV8</accession>
<dbReference type="InterPro" id="IPR011766">
    <property type="entry name" value="TPP_enzyme_TPP-bd"/>
</dbReference>
<dbReference type="SUPFAM" id="SSF52518">
    <property type="entry name" value="Thiamin diphosphate-binding fold (THDP-binding)"/>
    <property type="match status" value="2"/>
</dbReference>
<dbReference type="InterPro" id="IPR029061">
    <property type="entry name" value="THDP-binding"/>
</dbReference>
<evidence type="ECO:0000259" key="6">
    <source>
        <dbReference type="Pfam" id="PF02775"/>
    </source>
</evidence>
<feature type="region of interest" description="Disordered" evidence="4">
    <location>
        <begin position="518"/>
        <end position="543"/>
    </location>
</feature>
<evidence type="ECO:0000259" key="7">
    <source>
        <dbReference type="Pfam" id="PF02776"/>
    </source>
</evidence>
<keyword evidence="8" id="KW-0808">Transferase</keyword>
<feature type="compositionally biased region" description="Low complexity" evidence="4">
    <location>
        <begin position="518"/>
        <end position="536"/>
    </location>
</feature>
<feature type="domain" description="Thiamine pyrophosphate enzyme central" evidence="5">
    <location>
        <begin position="189"/>
        <end position="322"/>
    </location>
</feature>
<dbReference type="EC" id="2.2.1.6" evidence="8"/>
<name>A0A0B9AJV8_BRELN</name>
<dbReference type="Pfam" id="PF02775">
    <property type="entry name" value="TPP_enzyme_C"/>
    <property type="match status" value="1"/>
</dbReference>
<organism evidence="8 9">
    <name type="scientific">Brevibacterium linens</name>
    <dbReference type="NCBI Taxonomy" id="1703"/>
    <lineage>
        <taxon>Bacteria</taxon>
        <taxon>Bacillati</taxon>
        <taxon>Actinomycetota</taxon>
        <taxon>Actinomycetes</taxon>
        <taxon>Micrococcales</taxon>
        <taxon>Brevibacteriaceae</taxon>
        <taxon>Brevibacterium</taxon>
    </lineage>
</organism>
<evidence type="ECO:0000256" key="1">
    <source>
        <dbReference type="ARBA" id="ARBA00007812"/>
    </source>
</evidence>
<dbReference type="PANTHER" id="PTHR18968:SF120">
    <property type="entry name" value="ACETOLACTATE SYNTHASE LARGE SUBUNIT"/>
    <property type="match status" value="1"/>
</dbReference>
<sequence length="582" mass="60545">MSRSAGHLIVDTLENAGIERVYAVPGESYLDVLDGLYDANIETVVCRQEGGAGFMALAESRLTGRPGIAMVTRGPGAANAMISVHTAWQDATALVLFVGLVPLNDRSRESFQEFSLPEWFSSTAKRVLTIDDADRAGEITADALRIAAAGRPGPVVVGLPEDVLVQLTEAPTPTITEVAPPTPAPAVIDGLASRIADAERPAFVLGGDGWHHGCGAELAELAASAGVPIFCDWRAYDAIPHASPAWAGWLGYGRADAVAAGFAEADLIVFVGCTRSDVASDGYSIGFDAQTVLVSLDMEAVQHAGRIDEHIIASPESFTHALTRTDAGAARDGHQLRGTRSDAWMQSRADVQSRFAAHRPDAEAAPESAGRAGVDLGVAFGILDDRLGGDAILTYGAGNATIWGHRFIRHERPASLVGARNGAMGLAVPAAVAASLAFPERRAVAVCGDGDFLMNGQEVATAFAHGAKPLIIVVDNGVYGTIVSHQENHYPGRPSGTRMVNPNFAAWMSAFDLSSAGAASASDDSSTGDETSLSGLSGHGERVETTAEFGPALDRALAHDGPALIHVLIDPATMPPAANETA</sequence>
<dbReference type="GO" id="GO:0050660">
    <property type="term" value="F:flavin adenine dinucleotide binding"/>
    <property type="evidence" value="ECO:0007669"/>
    <property type="project" value="TreeGrafter"/>
</dbReference>
<dbReference type="EMBL" id="JTJZ01000022">
    <property type="protein sequence ID" value="KHS51034.1"/>
    <property type="molecule type" value="Genomic_DNA"/>
</dbReference>
<dbReference type="Pfam" id="PF02776">
    <property type="entry name" value="TPP_enzyme_N"/>
    <property type="match status" value="1"/>
</dbReference>
<evidence type="ECO:0000256" key="4">
    <source>
        <dbReference type="SAM" id="MobiDB-lite"/>
    </source>
</evidence>
<dbReference type="InterPro" id="IPR012000">
    <property type="entry name" value="Thiamin_PyroP_enz_cen_dom"/>
</dbReference>
<gene>
    <name evidence="8" type="ORF">AE0388_3106</name>
</gene>
<dbReference type="Gene3D" id="3.40.50.970">
    <property type="match status" value="2"/>
</dbReference>
<evidence type="ECO:0000313" key="8">
    <source>
        <dbReference type="EMBL" id="KHS51034.1"/>
    </source>
</evidence>
<keyword evidence="9" id="KW-1185">Reference proteome</keyword>
<dbReference type="InterPro" id="IPR012001">
    <property type="entry name" value="Thiamin_PyroP_enz_TPP-bd_dom"/>
</dbReference>
<evidence type="ECO:0000256" key="3">
    <source>
        <dbReference type="RuleBase" id="RU362132"/>
    </source>
</evidence>
<dbReference type="GO" id="GO:0003984">
    <property type="term" value="F:acetolactate synthase activity"/>
    <property type="evidence" value="ECO:0007669"/>
    <property type="project" value="UniProtKB-EC"/>
</dbReference>
<dbReference type="RefSeq" id="WP_039211785.1">
    <property type="nucleotide sequence ID" value="NZ_JTJZ01000022.1"/>
</dbReference>
<dbReference type="InterPro" id="IPR045229">
    <property type="entry name" value="TPP_enz"/>
</dbReference>
<evidence type="ECO:0000313" key="9">
    <source>
        <dbReference type="Proteomes" id="UP000031488"/>
    </source>
</evidence>
<dbReference type="Gene3D" id="3.40.50.1220">
    <property type="entry name" value="TPP-binding domain"/>
    <property type="match status" value="1"/>
</dbReference>
<comment type="similarity">
    <text evidence="1 3">Belongs to the TPP enzyme family.</text>
</comment>
<dbReference type="InterPro" id="IPR029035">
    <property type="entry name" value="DHS-like_NAD/FAD-binding_dom"/>
</dbReference>
<dbReference type="Proteomes" id="UP000031488">
    <property type="component" value="Unassembled WGS sequence"/>
</dbReference>
<dbReference type="CDD" id="cd00568">
    <property type="entry name" value="TPP_enzymes"/>
    <property type="match status" value="1"/>
</dbReference>
<evidence type="ECO:0000259" key="5">
    <source>
        <dbReference type="Pfam" id="PF00205"/>
    </source>
</evidence>
<dbReference type="AlphaFoldDB" id="A0A0B9AJV8"/>
<dbReference type="GO" id="GO:0005948">
    <property type="term" value="C:acetolactate synthase complex"/>
    <property type="evidence" value="ECO:0007669"/>
    <property type="project" value="TreeGrafter"/>
</dbReference>
<feature type="domain" description="Thiamine pyrophosphate enzyme TPP-binding" evidence="6">
    <location>
        <begin position="396"/>
        <end position="516"/>
    </location>
</feature>
<reference evidence="8 9" key="1">
    <citation type="submission" date="2014-11" db="EMBL/GenBank/DDBJ databases">
        <title>Draft Genome Sequence of Brevibacterium linens AE038-8.</title>
        <authorList>
            <person name="Maizel D."/>
            <person name="Utturkar S.M."/>
            <person name="Brown S.D."/>
            <person name="Ferrero M."/>
            <person name="Rosen B.P."/>
        </authorList>
    </citation>
    <scope>NUCLEOTIDE SEQUENCE [LARGE SCALE GENOMIC DNA]</scope>
    <source>
        <strain evidence="8 9">AE038-8</strain>
    </source>
</reference>
<dbReference type="PATRIC" id="fig|1703.6.peg.3062"/>
<dbReference type="CDD" id="cd07035">
    <property type="entry name" value="TPP_PYR_POX_like"/>
    <property type="match status" value="1"/>
</dbReference>
<dbReference type="GO" id="GO:0009099">
    <property type="term" value="P:L-valine biosynthetic process"/>
    <property type="evidence" value="ECO:0007669"/>
    <property type="project" value="TreeGrafter"/>
</dbReference>
<dbReference type="SUPFAM" id="SSF52467">
    <property type="entry name" value="DHS-like NAD/FAD-binding domain"/>
    <property type="match status" value="1"/>
</dbReference>
<comment type="caution">
    <text evidence="8">The sequence shown here is derived from an EMBL/GenBank/DDBJ whole genome shotgun (WGS) entry which is preliminary data.</text>
</comment>
<dbReference type="GO" id="GO:0000287">
    <property type="term" value="F:magnesium ion binding"/>
    <property type="evidence" value="ECO:0007669"/>
    <property type="project" value="InterPro"/>
</dbReference>
<keyword evidence="2 3" id="KW-0786">Thiamine pyrophosphate</keyword>
<proteinExistence type="inferred from homology"/>
<feature type="domain" description="Thiamine pyrophosphate enzyme N-terminal TPP-binding" evidence="7">
    <location>
        <begin position="4"/>
        <end position="114"/>
    </location>
</feature>
<dbReference type="PANTHER" id="PTHR18968">
    <property type="entry name" value="THIAMINE PYROPHOSPHATE ENZYMES"/>
    <property type="match status" value="1"/>
</dbReference>
<dbReference type="GO" id="GO:0030976">
    <property type="term" value="F:thiamine pyrophosphate binding"/>
    <property type="evidence" value="ECO:0007669"/>
    <property type="project" value="InterPro"/>
</dbReference>